<evidence type="ECO:0000259" key="4">
    <source>
        <dbReference type="Pfam" id="PF13439"/>
    </source>
</evidence>
<dbReference type="InterPro" id="IPR028098">
    <property type="entry name" value="Glyco_trans_4-like_N"/>
</dbReference>
<evidence type="ECO:0000313" key="5">
    <source>
        <dbReference type="EMBL" id="MFB9627315.1"/>
    </source>
</evidence>
<feature type="domain" description="Glycosyl transferase family 1" evidence="3">
    <location>
        <begin position="183"/>
        <end position="335"/>
    </location>
</feature>
<dbReference type="SUPFAM" id="SSF53756">
    <property type="entry name" value="UDP-Glycosyltransferase/glycogen phosphorylase"/>
    <property type="match status" value="1"/>
</dbReference>
<dbReference type="CDD" id="cd03801">
    <property type="entry name" value="GT4_PimA-like"/>
    <property type="match status" value="1"/>
</dbReference>
<organism evidence="5 6">
    <name type="scientific">Nonomuraea helvata</name>
    <dbReference type="NCBI Taxonomy" id="37484"/>
    <lineage>
        <taxon>Bacteria</taxon>
        <taxon>Bacillati</taxon>
        <taxon>Actinomycetota</taxon>
        <taxon>Actinomycetes</taxon>
        <taxon>Streptosporangiales</taxon>
        <taxon>Streptosporangiaceae</taxon>
        <taxon>Nonomuraea</taxon>
    </lineage>
</organism>
<dbReference type="Gene3D" id="3.40.50.2000">
    <property type="entry name" value="Glycogen Phosphorylase B"/>
    <property type="match status" value="2"/>
</dbReference>
<keyword evidence="2 5" id="KW-0808">Transferase</keyword>
<evidence type="ECO:0000256" key="2">
    <source>
        <dbReference type="ARBA" id="ARBA00022679"/>
    </source>
</evidence>
<accession>A0ABV5S6L2</accession>
<dbReference type="EMBL" id="JBHMBW010000029">
    <property type="protein sequence ID" value="MFB9627315.1"/>
    <property type="molecule type" value="Genomic_DNA"/>
</dbReference>
<dbReference type="PANTHER" id="PTHR45947:SF3">
    <property type="entry name" value="SULFOQUINOVOSYL TRANSFERASE SQD2"/>
    <property type="match status" value="1"/>
</dbReference>
<name>A0ABV5S6L2_9ACTN</name>
<keyword evidence="6" id="KW-1185">Reference proteome</keyword>
<comment type="caution">
    <text evidence="5">The sequence shown here is derived from an EMBL/GenBank/DDBJ whole genome shotgun (WGS) entry which is preliminary data.</text>
</comment>
<evidence type="ECO:0000313" key="6">
    <source>
        <dbReference type="Proteomes" id="UP001589532"/>
    </source>
</evidence>
<dbReference type="Proteomes" id="UP001589532">
    <property type="component" value="Unassembled WGS sequence"/>
</dbReference>
<dbReference type="GO" id="GO:0016757">
    <property type="term" value="F:glycosyltransferase activity"/>
    <property type="evidence" value="ECO:0007669"/>
    <property type="project" value="UniProtKB-KW"/>
</dbReference>
<dbReference type="Pfam" id="PF13439">
    <property type="entry name" value="Glyco_transf_4"/>
    <property type="match status" value="1"/>
</dbReference>
<evidence type="ECO:0000256" key="1">
    <source>
        <dbReference type="ARBA" id="ARBA00022676"/>
    </source>
</evidence>
<reference evidence="5 6" key="1">
    <citation type="submission" date="2024-09" db="EMBL/GenBank/DDBJ databases">
        <authorList>
            <person name="Sun Q."/>
            <person name="Mori K."/>
        </authorList>
    </citation>
    <scope>NUCLEOTIDE SEQUENCE [LARGE SCALE GENOMIC DNA]</scope>
    <source>
        <strain evidence="5 6">JCM 3143</strain>
    </source>
</reference>
<dbReference type="InterPro" id="IPR001296">
    <property type="entry name" value="Glyco_trans_1"/>
</dbReference>
<dbReference type="Pfam" id="PF00534">
    <property type="entry name" value="Glycos_transf_1"/>
    <property type="match status" value="1"/>
</dbReference>
<feature type="domain" description="Glycosyltransferase subfamily 4-like N-terminal" evidence="4">
    <location>
        <begin position="14"/>
        <end position="169"/>
    </location>
</feature>
<dbReference type="EC" id="2.4.-.-" evidence="5"/>
<keyword evidence="1 5" id="KW-0328">Glycosyltransferase</keyword>
<gene>
    <name evidence="5" type="ORF">ACFFSA_29880</name>
</gene>
<dbReference type="InterPro" id="IPR050194">
    <property type="entry name" value="Glycosyltransferase_grp1"/>
</dbReference>
<sequence length="381" mass="41067">MRIIRVSYRIPPEPGGKERHVECLTREQLKRGHDVVLAFRRGGVVPEGATVLATRPTLVSRALAVKSDVLAFSAEVGGALRRHRSADLVHLHGDHVEAAVLGPICRLLGLPLVLTVHATLSKRHQRFARMALRNVDACIALGCSTGDDLVRLGVDPRRIRVASSGLDLEGIAKVRGSGGCERGLVVSVGSLEPMKNHALLIAAFQAVRRTRPGLRLVIAGDGPERKRLQRLAGQGAGIELPGRLSRNEIYWLVRSAEVFVLASRRLDGKGEGVPTAALEALALGTPVIVSTDAALEPVVQDRGAYRTFTSGSVDELIAVLGSLLDDEETRRRMSDLGPRVTAALDWPAVTSRIEEWYGTALNGIPRAGGHETVEAPLRRDH</sequence>
<protein>
    <submittedName>
        <fullName evidence="5">Glycosyltransferase family 4 protein</fullName>
        <ecNumber evidence="5">2.4.-.-</ecNumber>
    </submittedName>
</protein>
<evidence type="ECO:0000259" key="3">
    <source>
        <dbReference type="Pfam" id="PF00534"/>
    </source>
</evidence>
<dbReference type="PANTHER" id="PTHR45947">
    <property type="entry name" value="SULFOQUINOVOSYL TRANSFERASE SQD2"/>
    <property type="match status" value="1"/>
</dbReference>
<dbReference type="RefSeq" id="WP_345001341.1">
    <property type="nucleotide sequence ID" value="NZ_BAAAXV010000009.1"/>
</dbReference>
<proteinExistence type="predicted"/>